<dbReference type="InterPro" id="IPR029058">
    <property type="entry name" value="AB_hydrolase_fold"/>
</dbReference>
<evidence type="ECO:0000313" key="11">
    <source>
        <dbReference type="Proteomes" id="UP000183376"/>
    </source>
</evidence>
<dbReference type="GO" id="GO:0005829">
    <property type="term" value="C:cytosol"/>
    <property type="evidence" value="ECO:0007669"/>
    <property type="project" value="TreeGrafter"/>
</dbReference>
<dbReference type="InterPro" id="IPR051167">
    <property type="entry name" value="Prolyl_oligopep/macrocyclase"/>
</dbReference>
<feature type="domain" description="Peptidase S9 prolyl oligopeptidase catalytic" evidence="8">
    <location>
        <begin position="526"/>
        <end position="736"/>
    </location>
</feature>
<dbReference type="SUPFAM" id="SSF50993">
    <property type="entry name" value="Peptidase/esterase 'gauge' domain"/>
    <property type="match status" value="1"/>
</dbReference>
<dbReference type="GO" id="GO:0004252">
    <property type="term" value="F:serine-type endopeptidase activity"/>
    <property type="evidence" value="ECO:0007669"/>
    <property type="project" value="UniProtKB-EC"/>
</dbReference>
<dbReference type="OrthoDB" id="9801421at2"/>
<evidence type="ECO:0000256" key="6">
    <source>
        <dbReference type="ARBA" id="ARBA00022825"/>
    </source>
</evidence>
<dbReference type="AlphaFoldDB" id="A0A1H0C115"/>
<dbReference type="Gene3D" id="2.130.10.120">
    <property type="entry name" value="Prolyl oligopeptidase, N-terminal domain"/>
    <property type="match status" value="1"/>
</dbReference>
<evidence type="ECO:0000259" key="9">
    <source>
        <dbReference type="Pfam" id="PF02897"/>
    </source>
</evidence>
<feature type="region of interest" description="Disordered" evidence="7">
    <location>
        <begin position="1"/>
        <end position="28"/>
    </location>
</feature>
<dbReference type="GO" id="GO:0070012">
    <property type="term" value="F:oligopeptidase activity"/>
    <property type="evidence" value="ECO:0007669"/>
    <property type="project" value="TreeGrafter"/>
</dbReference>
<dbReference type="PRINTS" id="PR00862">
    <property type="entry name" value="PROLIGOPTASE"/>
</dbReference>
<dbReference type="PANTHER" id="PTHR42881:SF2">
    <property type="entry name" value="PROLYL ENDOPEPTIDASE"/>
    <property type="match status" value="1"/>
</dbReference>
<accession>A0A1H0C115</accession>
<evidence type="ECO:0000259" key="8">
    <source>
        <dbReference type="Pfam" id="PF00326"/>
    </source>
</evidence>
<dbReference type="GO" id="GO:0006508">
    <property type="term" value="P:proteolysis"/>
    <property type="evidence" value="ECO:0007669"/>
    <property type="project" value="UniProtKB-KW"/>
</dbReference>
<dbReference type="Pfam" id="PF02897">
    <property type="entry name" value="Peptidase_S9_N"/>
    <property type="match status" value="1"/>
</dbReference>
<evidence type="ECO:0000313" key="10">
    <source>
        <dbReference type="EMBL" id="SDN51510.1"/>
    </source>
</evidence>
<organism evidence="10 11">
    <name type="scientific">Allokutzneria albata</name>
    <name type="common">Kibdelosporangium albatum</name>
    <dbReference type="NCBI Taxonomy" id="211114"/>
    <lineage>
        <taxon>Bacteria</taxon>
        <taxon>Bacillati</taxon>
        <taxon>Actinomycetota</taxon>
        <taxon>Actinomycetes</taxon>
        <taxon>Pseudonocardiales</taxon>
        <taxon>Pseudonocardiaceae</taxon>
        <taxon>Allokutzneria</taxon>
    </lineage>
</organism>
<evidence type="ECO:0000256" key="1">
    <source>
        <dbReference type="ARBA" id="ARBA00001070"/>
    </source>
</evidence>
<dbReference type="Gene3D" id="3.40.50.1820">
    <property type="entry name" value="alpha/beta hydrolase"/>
    <property type="match status" value="1"/>
</dbReference>
<dbReference type="InterPro" id="IPR002470">
    <property type="entry name" value="Peptidase_S9A"/>
</dbReference>
<keyword evidence="4" id="KW-0645">Protease</keyword>
<dbReference type="InterPro" id="IPR023302">
    <property type="entry name" value="Pept_S9A_N"/>
</dbReference>
<evidence type="ECO:0000256" key="5">
    <source>
        <dbReference type="ARBA" id="ARBA00022801"/>
    </source>
</evidence>
<proteinExistence type="inferred from homology"/>
<dbReference type="EC" id="3.4.21.26" evidence="3"/>
<dbReference type="STRING" id="211114.SAMN04489726_6957"/>
<evidence type="ECO:0000256" key="7">
    <source>
        <dbReference type="SAM" id="MobiDB-lite"/>
    </source>
</evidence>
<dbReference type="PANTHER" id="PTHR42881">
    <property type="entry name" value="PROLYL ENDOPEPTIDASE"/>
    <property type="match status" value="1"/>
</dbReference>
<feature type="domain" description="Peptidase S9A N-terminal" evidence="9">
    <location>
        <begin position="50"/>
        <end position="461"/>
    </location>
</feature>
<dbReference type="SUPFAM" id="SSF53474">
    <property type="entry name" value="alpha/beta-Hydrolases"/>
    <property type="match status" value="1"/>
</dbReference>
<comment type="similarity">
    <text evidence="2">Belongs to the peptidase S9A family.</text>
</comment>
<evidence type="ECO:0000256" key="4">
    <source>
        <dbReference type="ARBA" id="ARBA00022670"/>
    </source>
</evidence>
<keyword evidence="6" id="KW-0720">Serine protease</keyword>
<keyword evidence="11" id="KW-1185">Reference proteome</keyword>
<gene>
    <name evidence="10" type="ORF">SAMN04489726_6957</name>
</gene>
<sequence length="742" mass="81691">MKNRLSGVRPACSNTVPEQARGDGRGGQASIVATVTHSRPSAPQNSYPEAERLDLVEDLHGHLVADPYRWLEDVTDERTTAWAAAQDELAKAQLAALPGRDRIASRLDRLMRTGSVGAPRWRAGRAFFTRRLPDQEHPVLYLREADGSERVLLDVTAMDPTGLTTLDGWSPSLEGTRLAYKVSTSGDEESRLSIIDVDSGELLDGPIDRMRFSSMTWLPGGEEMIYVRRLPPEAVPEGEEVFHRRVWRHRVGADTSTDVLLHGDGLDMTFYYGTRVSDDGRWLIVDATPGTAPRQTVWLADLRGDGELRRIVDGDAEGGYCSAWFEDDGRLYLMTTLGAPRWRLCVADPEHPERENWTELIAEDADSVLEAVHRVPATADRPARLLVLRTRHAVSELYLHDEVTGERIDQVRLPGMGSVHALSTVDKLTEGHADDVWLGWADFVTPPCVYRYSLSTGAVELESSAPGATAAPEVHTSQVTYTSQDGTAVRMFVISPVERPERPMPTLLNGYGGFSNSSTPGYRAAALAWAEAGGVFAIASLRGGGEEGEEWHQAGMRANKQNTFDDLHAAAEHLVATGWTTSEQLSIMGGSNGGLLVGAALTQRPELYRAVVCSAPLLDMVRYEKFLIGRTWNDEYGTADKPEELAWLLSYSPYHHVREGVRYPSVLFTVFESDSRVDPCHARKMCAALQHATAGSEADHPIVFRRETEVGHSARSVSRMVDLLTDELAFLASAIGLDLESR</sequence>
<reference evidence="10 11" key="1">
    <citation type="submission" date="2016-10" db="EMBL/GenBank/DDBJ databases">
        <authorList>
            <person name="de Groot N.N."/>
        </authorList>
    </citation>
    <scope>NUCLEOTIDE SEQUENCE [LARGE SCALE GENOMIC DNA]</scope>
    <source>
        <strain evidence="10 11">DSM 44149</strain>
    </source>
</reference>
<dbReference type="PROSITE" id="PS00708">
    <property type="entry name" value="PRO_ENDOPEP_SER"/>
    <property type="match status" value="1"/>
</dbReference>
<comment type="catalytic activity">
    <reaction evidence="1">
        <text>Hydrolysis of Pro-|-Xaa &gt;&gt; Ala-|-Xaa in oligopeptides.</text>
        <dbReference type="EC" id="3.4.21.26"/>
    </reaction>
</comment>
<dbReference type="EMBL" id="LT629701">
    <property type="protein sequence ID" value="SDN51510.1"/>
    <property type="molecule type" value="Genomic_DNA"/>
</dbReference>
<dbReference type="InterPro" id="IPR002471">
    <property type="entry name" value="Pept_S9_AS"/>
</dbReference>
<evidence type="ECO:0000256" key="2">
    <source>
        <dbReference type="ARBA" id="ARBA00005228"/>
    </source>
</evidence>
<evidence type="ECO:0000256" key="3">
    <source>
        <dbReference type="ARBA" id="ARBA00011897"/>
    </source>
</evidence>
<dbReference type="Proteomes" id="UP000183376">
    <property type="component" value="Chromosome I"/>
</dbReference>
<name>A0A1H0C115_ALLAB</name>
<dbReference type="eggNOG" id="COG1505">
    <property type="taxonomic scope" value="Bacteria"/>
</dbReference>
<dbReference type="InterPro" id="IPR001375">
    <property type="entry name" value="Peptidase_S9_cat"/>
</dbReference>
<dbReference type="Pfam" id="PF00326">
    <property type="entry name" value="Peptidase_S9"/>
    <property type="match status" value="1"/>
</dbReference>
<keyword evidence="5" id="KW-0378">Hydrolase</keyword>
<protein>
    <recommendedName>
        <fullName evidence="3">prolyl oligopeptidase</fullName>
        <ecNumber evidence="3">3.4.21.26</ecNumber>
    </recommendedName>
</protein>